<organism evidence="1 2">
    <name type="scientific">Collimonas pratensis</name>
    <dbReference type="NCBI Taxonomy" id="279113"/>
    <lineage>
        <taxon>Bacteria</taxon>
        <taxon>Pseudomonadati</taxon>
        <taxon>Pseudomonadota</taxon>
        <taxon>Betaproteobacteria</taxon>
        <taxon>Burkholderiales</taxon>
        <taxon>Oxalobacteraceae</taxon>
        <taxon>Collimonas</taxon>
    </lineage>
</organism>
<sequence length="53" mass="5769">MKRPTRASIAEAFGYIEILHFAKGLALPRIAIQAMILNECGAGFHALDISLNN</sequence>
<name>A0ABM5ZA54_9BURK</name>
<dbReference type="Proteomes" id="UP000074914">
    <property type="component" value="Chromosome"/>
</dbReference>
<keyword evidence="2" id="KW-1185">Reference proteome</keyword>
<protein>
    <submittedName>
        <fullName evidence="1">Uncharacterized protein</fullName>
    </submittedName>
</protein>
<evidence type="ECO:0000313" key="1">
    <source>
        <dbReference type="EMBL" id="AMP16088.1"/>
    </source>
</evidence>
<accession>A0ABM5ZA54</accession>
<gene>
    <name evidence="1" type="ORF">CPter291_3854</name>
</gene>
<evidence type="ECO:0000313" key="2">
    <source>
        <dbReference type="Proteomes" id="UP000074914"/>
    </source>
</evidence>
<proteinExistence type="predicted"/>
<reference evidence="1 2" key="1">
    <citation type="submission" date="2015-11" db="EMBL/GenBank/DDBJ databases">
        <title>Exploring the genomic traits of fungus-feeding bacterial genus Collimonas.</title>
        <authorList>
            <person name="Song C."/>
            <person name="Schmidt R."/>
            <person name="de Jager V."/>
            <person name="Krzyzanowska D."/>
            <person name="Jongedijk E."/>
            <person name="Cankar K."/>
            <person name="Beekwilder J."/>
            <person name="van Veen A."/>
            <person name="de Boer W."/>
            <person name="van Veen J.A."/>
            <person name="Garbeva P."/>
        </authorList>
    </citation>
    <scope>NUCLEOTIDE SEQUENCE [LARGE SCALE GENOMIC DNA]</scope>
    <source>
        <strain evidence="1 2">Ter291</strain>
    </source>
</reference>
<dbReference type="EMBL" id="CP013236">
    <property type="protein sequence ID" value="AMP16088.1"/>
    <property type="molecule type" value="Genomic_DNA"/>
</dbReference>